<dbReference type="Proteomes" id="UP001597186">
    <property type="component" value="Unassembled WGS sequence"/>
</dbReference>
<keyword evidence="2 9" id="KW-0813">Transport</keyword>
<gene>
    <name evidence="11" type="ORF">ACFTOW_16140</name>
</gene>
<dbReference type="Pfam" id="PF04290">
    <property type="entry name" value="DctQ"/>
    <property type="match status" value="1"/>
</dbReference>
<feature type="transmembrane region" description="Helical" evidence="9">
    <location>
        <begin position="87"/>
        <end position="111"/>
    </location>
</feature>
<evidence type="ECO:0000256" key="3">
    <source>
        <dbReference type="ARBA" id="ARBA00022475"/>
    </source>
</evidence>
<evidence type="ECO:0000256" key="6">
    <source>
        <dbReference type="ARBA" id="ARBA00022989"/>
    </source>
</evidence>
<evidence type="ECO:0000256" key="8">
    <source>
        <dbReference type="ARBA" id="ARBA00038436"/>
    </source>
</evidence>
<keyword evidence="4 9" id="KW-0997">Cell inner membrane</keyword>
<proteinExistence type="inferred from homology"/>
<feature type="transmembrane region" description="Helical" evidence="9">
    <location>
        <begin position="48"/>
        <end position="67"/>
    </location>
</feature>
<sequence length="178" mass="19404">MFMIGRLLSFLAKSSSLIGAICVILMMLHVTADVVGRYVFNVPLPGTIVMVANYYMIIVVFIALGVAEEKNSHISVEFVTDLMPPRVQTGFSVFSGILTVGVISVVMIGGWTEAVKKTNIGATMEQGSQRIEIWQAYWLVPLGAALMALIAGYRVITTVTGWRNGLNETDVNAKFIND</sequence>
<organism evidence="11 12">
    <name type="scientific">Lacimonas salitolerans</name>
    <dbReference type="NCBI Taxonomy" id="1323750"/>
    <lineage>
        <taxon>Bacteria</taxon>
        <taxon>Pseudomonadati</taxon>
        <taxon>Pseudomonadota</taxon>
        <taxon>Alphaproteobacteria</taxon>
        <taxon>Rhodobacterales</taxon>
        <taxon>Paracoccaceae</taxon>
        <taxon>Lacimonas</taxon>
    </lineage>
</organism>
<dbReference type="InterPro" id="IPR007387">
    <property type="entry name" value="TRAP_DctQ"/>
</dbReference>
<evidence type="ECO:0000256" key="9">
    <source>
        <dbReference type="RuleBase" id="RU369079"/>
    </source>
</evidence>
<keyword evidence="6 9" id="KW-1133">Transmembrane helix</keyword>
<evidence type="ECO:0000256" key="2">
    <source>
        <dbReference type="ARBA" id="ARBA00022448"/>
    </source>
</evidence>
<evidence type="ECO:0000313" key="12">
    <source>
        <dbReference type="Proteomes" id="UP001597186"/>
    </source>
</evidence>
<dbReference type="PANTHER" id="PTHR35011">
    <property type="entry name" value="2,3-DIKETO-L-GULONATE TRAP TRANSPORTER SMALL PERMEASE PROTEIN YIAM"/>
    <property type="match status" value="1"/>
</dbReference>
<keyword evidence="12" id="KW-1185">Reference proteome</keyword>
<comment type="similarity">
    <text evidence="8 9">Belongs to the TRAP transporter small permease family.</text>
</comment>
<evidence type="ECO:0000313" key="11">
    <source>
        <dbReference type="EMBL" id="MFD1510915.1"/>
    </source>
</evidence>
<evidence type="ECO:0000256" key="1">
    <source>
        <dbReference type="ARBA" id="ARBA00004429"/>
    </source>
</evidence>
<keyword evidence="5 9" id="KW-0812">Transmembrane</keyword>
<dbReference type="PANTHER" id="PTHR35011:SF10">
    <property type="entry name" value="TRAP TRANSPORTER SMALL PERMEASE PROTEIN"/>
    <property type="match status" value="1"/>
</dbReference>
<dbReference type="InterPro" id="IPR055348">
    <property type="entry name" value="DctQ"/>
</dbReference>
<evidence type="ECO:0000259" key="10">
    <source>
        <dbReference type="Pfam" id="PF04290"/>
    </source>
</evidence>
<comment type="function">
    <text evidence="9">Part of the tripartite ATP-independent periplasmic (TRAP) transport system.</text>
</comment>
<evidence type="ECO:0000256" key="5">
    <source>
        <dbReference type="ARBA" id="ARBA00022692"/>
    </source>
</evidence>
<evidence type="ECO:0000256" key="7">
    <source>
        <dbReference type="ARBA" id="ARBA00023136"/>
    </source>
</evidence>
<comment type="caution">
    <text evidence="11">The sequence shown here is derived from an EMBL/GenBank/DDBJ whole genome shotgun (WGS) entry which is preliminary data.</text>
</comment>
<keyword evidence="3" id="KW-1003">Cell membrane</keyword>
<feature type="transmembrane region" description="Helical" evidence="9">
    <location>
        <begin position="136"/>
        <end position="156"/>
    </location>
</feature>
<keyword evidence="7 9" id="KW-0472">Membrane</keyword>
<protein>
    <recommendedName>
        <fullName evidence="9">TRAP transporter small permease protein</fullName>
    </recommendedName>
</protein>
<dbReference type="RefSeq" id="WP_379917567.1">
    <property type="nucleotide sequence ID" value="NZ_JBHUDD010000148.1"/>
</dbReference>
<evidence type="ECO:0000256" key="4">
    <source>
        <dbReference type="ARBA" id="ARBA00022519"/>
    </source>
</evidence>
<dbReference type="EMBL" id="JBHUDD010000148">
    <property type="protein sequence ID" value="MFD1510915.1"/>
    <property type="molecule type" value="Genomic_DNA"/>
</dbReference>
<comment type="subcellular location">
    <subcellularLocation>
        <location evidence="1 9">Cell inner membrane</location>
        <topology evidence="1 9">Multi-pass membrane protein</topology>
    </subcellularLocation>
</comment>
<name>A0ABW4EHP4_9RHOB</name>
<reference evidence="12" key="1">
    <citation type="journal article" date="2019" name="Int. J. Syst. Evol. Microbiol.">
        <title>The Global Catalogue of Microorganisms (GCM) 10K type strain sequencing project: providing services to taxonomists for standard genome sequencing and annotation.</title>
        <authorList>
            <consortium name="The Broad Institute Genomics Platform"/>
            <consortium name="The Broad Institute Genome Sequencing Center for Infectious Disease"/>
            <person name="Wu L."/>
            <person name="Ma J."/>
        </authorList>
    </citation>
    <scope>NUCLEOTIDE SEQUENCE [LARGE SCALE GENOMIC DNA]</scope>
    <source>
        <strain evidence="12">CGMCC 1.12477</strain>
    </source>
</reference>
<feature type="domain" description="Tripartite ATP-independent periplasmic transporters DctQ component" evidence="10">
    <location>
        <begin position="26"/>
        <end position="159"/>
    </location>
</feature>
<accession>A0ABW4EHP4</accession>
<comment type="subunit">
    <text evidence="9">The complex comprises the extracytoplasmic solute receptor protein and the two transmembrane proteins.</text>
</comment>
<comment type="caution">
    <text evidence="9">Lacks conserved residue(s) required for the propagation of feature annotation.</text>
</comment>